<evidence type="ECO:0000313" key="2">
    <source>
        <dbReference type="Proteomes" id="UP000678545"/>
    </source>
</evidence>
<reference evidence="1" key="1">
    <citation type="submission" date="2021-04" db="EMBL/GenBank/DDBJ databases">
        <title>novel species isolated from subtropical streams in China.</title>
        <authorList>
            <person name="Lu H."/>
        </authorList>
    </citation>
    <scope>NUCLEOTIDE SEQUENCE</scope>
    <source>
        <strain evidence="1">FT137W</strain>
    </source>
</reference>
<dbReference type="SUPFAM" id="SSF52540">
    <property type="entry name" value="P-loop containing nucleoside triphosphate hydrolases"/>
    <property type="match status" value="1"/>
</dbReference>
<dbReference type="EMBL" id="JAGSPJ010000005">
    <property type="protein sequence ID" value="MBR7800879.1"/>
    <property type="molecule type" value="Genomic_DNA"/>
</dbReference>
<protein>
    <submittedName>
        <fullName evidence="1">Uncharacterized protein</fullName>
    </submittedName>
</protein>
<gene>
    <name evidence="1" type="ORF">KDM90_12790</name>
</gene>
<evidence type="ECO:0000313" key="1">
    <source>
        <dbReference type="EMBL" id="MBR7800879.1"/>
    </source>
</evidence>
<dbReference type="InterPro" id="IPR027417">
    <property type="entry name" value="P-loop_NTPase"/>
</dbReference>
<dbReference type="AlphaFoldDB" id="A0A941E599"/>
<dbReference type="Proteomes" id="UP000678545">
    <property type="component" value="Unassembled WGS sequence"/>
</dbReference>
<accession>A0A941E599</accession>
<comment type="caution">
    <text evidence="1">The sequence shown here is derived from an EMBL/GenBank/DDBJ whole genome shotgun (WGS) entry which is preliminary data.</text>
</comment>
<dbReference type="RefSeq" id="WP_212676005.1">
    <property type="nucleotide sequence ID" value="NZ_JAGSPJ010000005.1"/>
</dbReference>
<keyword evidence="2" id="KW-1185">Reference proteome</keyword>
<sequence length="1257" mass="144036">MTFLQKIPLQAVISLSAEMAVDVLRQVFRAECAYAKLSPSVLTISSRLNTPDGGIDAEICTPDDFDTPNDCLFCSGITGFQIKSGSSFKPWTKSSMRGELFSTSGELFSEIQRLLERNGRYVVISTGIDFTPKQRHDARKLIASYFATEGFSSYEDKIDILGASQIAEFIERYPGTASLLVPNTIQETWTISEWQINAHMSNIFEVSDEQTSLINEIRTALSEEQKHIRILGEPGLGKTRIVLEALKEKDLAPFVLYFQDGSKFGQSNFFLHLIKATGIKPLVVVIDELPEQEMIAIWQHLKPRCGNLKIITLDHGRDETYDDEILRLHAPLLNDATIKSILARRIGDSNELNRWVSICEGSPRVAQAVADNLFANPTDLLRPPSTIAIWTRYLHGYQRTSDLSARQIDCVAHHLSLFSRFGYEAPVGEEAKYIAQLIQKSDPSIGWTQFQEIIQGLRARRVLQGHRTLFFVPKALHIYLWKQFWERYGRGFNFTQLFSEMPESLHIWFLKMFKYADASANSSVIEDILNVNGIFSEYAALTSSKGGQFLSILAEANPLAVLRLLEATVGTWSDQELLNFKDNRQQLVWTIEKIAVWDRFTLRALRLLARLAINENADNSNNATGTLIGLFRIGPEAANTEASPQVRLTAMLSLLRSMDSRERRLGLRAMNAALMTNGMGFRIVGVENQGLRERAKLWAPETYGDWWEAKLLYFQNLIQETRSWDQSLRPEVCLSMLEAVEQLIILAPCTELAFQILKELARDKEMATTRLNRFFSQWRNYRHRDHEDIFRQIKLIERSHAKMSLSNRFQKYVIDVGYSEWDEGYRERSGKPKTRSKALVNALARRISRAPEKISMINSLLEHVKHSVALFHFGEQLALNDSSFDLLESLIGVTRKTNQQTCLDGYLSIVKAKDLNKFHLTIRTFFLNQETMSIGTSVVLAGEYDEQQFSLCIDALERGLIEPSLFFRLRYGNVAKTISHKQLTTLFNLLARYDTFDIQLLLIELLDDLDFNEQSAFDADFVLSIVSRLIARGHGNREMYRYHWKNVCLKLLTWNQAHSMKLLDAILTEMKDEDRLSYDTDVNAVTIELIKMQPYQAWQLICQHIEESLPSWRFDILHWLKNGNNAFDQEATAGAIKYLPIEEIFNWISIDPKERSALIANAAPNSLDDENGGQLTRRLITQYGHLDGVKNGISATMHSGGWVGLESMYFKQKREKFRHWLAAGFEQEVIQWIEDEIEYLNRQITRSEIEEERSQYD</sequence>
<organism evidence="1 2">
    <name type="scientific">Undibacterium fentianense</name>
    <dbReference type="NCBI Taxonomy" id="2828728"/>
    <lineage>
        <taxon>Bacteria</taxon>
        <taxon>Pseudomonadati</taxon>
        <taxon>Pseudomonadota</taxon>
        <taxon>Betaproteobacteria</taxon>
        <taxon>Burkholderiales</taxon>
        <taxon>Oxalobacteraceae</taxon>
        <taxon>Undibacterium</taxon>
    </lineage>
</organism>
<name>A0A941E599_9BURK</name>
<proteinExistence type="predicted"/>